<comment type="caution">
    <text evidence="27">The sequence shown here is derived from an EMBL/GenBank/DDBJ whole genome shotgun (WGS) entry which is preliminary data.</text>
</comment>
<name>A0A433D124_9FUNG</name>
<dbReference type="CDD" id="cd00534">
    <property type="entry name" value="DHNA_DHNTPE"/>
    <property type="match status" value="2"/>
</dbReference>
<evidence type="ECO:0000256" key="18">
    <source>
        <dbReference type="ARBA" id="ARBA00022842"/>
    </source>
</evidence>
<evidence type="ECO:0000256" key="11">
    <source>
        <dbReference type="ARBA" id="ARBA00013043"/>
    </source>
</evidence>
<keyword evidence="13" id="KW-0808">Transferase</keyword>
<evidence type="ECO:0000256" key="25">
    <source>
        <dbReference type="SAM" id="MobiDB-lite"/>
    </source>
</evidence>
<dbReference type="GO" id="GO:0046872">
    <property type="term" value="F:metal ion binding"/>
    <property type="evidence" value="ECO:0007669"/>
    <property type="project" value="UniProtKB-KW"/>
</dbReference>
<feature type="domain" description="Pterin-binding" evidence="26">
    <location>
        <begin position="517"/>
        <end position="781"/>
    </location>
</feature>
<dbReference type="Proteomes" id="UP000268093">
    <property type="component" value="Unassembled WGS sequence"/>
</dbReference>
<dbReference type="NCBIfam" id="TIGR00526">
    <property type="entry name" value="folB_dom"/>
    <property type="match status" value="2"/>
</dbReference>
<dbReference type="AlphaFoldDB" id="A0A433D124"/>
<keyword evidence="19" id="KW-0289">Folate biosynthesis</keyword>
<feature type="compositionally biased region" description="Low complexity" evidence="25">
    <location>
        <begin position="133"/>
        <end position="142"/>
    </location>
</feature>
<comment type="function">
    <text evidence="21">Catalyzes three sequential steps of tetrahydrofolate biosynthesis.</text>
</comment>
<organism evidence="27 28">
    <name type="scientific">Jimgerdemannia flammicorona</name>
    <dbReference type="NCBI Taxonomy" id="994334"/>
    <lineage>
        <taxon>Eukaryota</taxon>
        <taxon>Fungi</taxon>
        <taxon>Fungi incertae sedis</taxon>
        <taxon>Mucoromycota</taxon>
        <taxon>Mucoromycotina</taxon>
        <taxon>Endogonomycetes</taxon>
        <taxon>Endogonales</taxon>
        <taxon>Endogonaceae</taxon>
        <taxon>Jimgerdemannia</taxon>
    </lineage>
</organism>
<evidence type="ECO:0000256" key="8">
    <source>
        <dbReference type="ARBA" id="ARBA00009640"/>
    </source>
</evidence>
<keyword evidence="16" id="KW-0418">Kinase</keyword>
<evidence type="ECO:0000256" key="5">
    <source>
        <dbReference type="ARBA" id="ARBA00004763"/>
    </source>
</evidence>
<dbReference type="GO" id="GO:0046654">
    <property type="term" value="P:tetrahydrofolate biosynthetic process"/>
    <property type="evidence" value="ECO:0007669"/>
    <property type="project" value="UniProtKB-UniPathway"/>
</dbReference>
<dbReference type="SUPFAM" id="SSF55620">
    <property type="entry name" value="Tetrahydrobiopterin biosynthesis enzymes-like"/>
    <property type="match status" value="2"/>
</dbReference>
<dbReference type="GO" id="GO:0005524">
    <property type="term" value="F:ATP binding"/>
    <property type="evidence" value="ECO:0007669"/>
    <property type="project" value="UniProtKB-KW"/>
</dbReference>
<dbReference type="GO" id="GO:0003848">
    <property type="term" value="F:2-amino-4-hydroxy-6-hydroxymethyldihydropteridine diphosphokinase activity"/>
    <property type="evidence" value="ECO:0007669"/>
    <property type="project" value="UniProtKB-EC"/>
</dbReference>
<dbReference type="InterPro" id="IPR000489">
    <property type="entry name" value="Pterin-binding_dom"/>
</dbReference>
<dbReference type="GO" id="GO:0004156">
    <property type="term" value="F:dihydropteroate synthase activity"/>
    <property type="evidence" value="ECO:0007669"/>
    <property type="project" value="UniProtKB-EC"/>
</dbReference>
<dbReference type="GO" id="GO:0004150">
    <property type="term" value="F:dihydroneopterin aldolase activity"/>
    <property type="evidence" value="ECO:0007669"/>
    <property type="project" value="UniProtKB-EC"/>
</dbReference>
<dbReference type="InterPro" id="IPR006390">
    <property type="entry name" value="DHP_synth_dom"/>
</dbReference>
<evidence type="ECO:0000256" key="6">
    <source>
        <dbReference type="ARBA" id="ARBA00005013"/>
    </source>
</evidence>
<protein>
    <recommendedName>
        <fullName evidence="23">Folic acid synthesis protein FOL1</fullName>
        <ecNumber evidence="10">2.5.1.15</ecNumber>
        <ecNumber evidence="12">2.7.6.3</ecNumber>
        <ecNumber evidence="11">4.1.2.25</ecNumber>
    </recommendedName>
    <alternativeName>
        <fullName evidence="24">Folic acid synthesis protein fol1</fullName>
    </alternativeName>
</protein>
<evidence type="ECO:0000256" key="13">
    <source>
        <dbReference type="ARBA" id="ARBA00022679"/>
    </source>
</evidence>
<comment type="catalytic activity">
    <reaction evidence="2">
        <text>6-hydroxymethyl-7,8-dihydropterin + ATP = (7,8-dihydropterin-6-yl)methyl diphosphate + AMP + H(+)</text>
        <dbReference type="Rhea" id="RHEA:11412"/>
        <dbReference type="ChEBI" id="CHEBI:15378"/>
        <dbReference type="ChEBI" id="CHEBI:30616"/>
        <dbReference type="ChEBI" id="CHEBI:44841"/>
        <dbReference type="ChEBI" id="CHEBI:72950"/>
        <dbReference type="ChEBI" id="CHEBI:456215"/>
        <dbReference type="EC" id="2.7.6.3"/>
    </reaction>
</comment>
<comment type="similarity">
    <text evidence="22">In the central section; belongs to the HPPK family.</text>
</comment>
<comment type="similarity">
    <text evidence="8">In the N-terminal section; belongs to the DHNA family.</text>
</comment>
<sequence>MDKILIKNLVVRTIIGVDSWERIKRQPVTINLCLHTDIQNAGKSDHVTKSIHYGLLTKAVEKFAESANFRSVEALAHSILKICINDFGAVEATVRVEKPRALLHAAAAGVEITRTAEDLAHILEEEEKRVAAAAAATAPSEAGQVSAIKDASDAPTDGSRSGNGSHDTIFVKDLQLSTIIGVNPWEREEKQVVILNLTIYPSFRTADLQADHVQRSHNYRTIVRTITRHVEASAYKTIEAIVTAVAWIALEKCHVSRITVRIEKPSALVFAETAGVEITRDRSWLHELLASERSPYLVPSSSDAGVTHTQPIDPTYVHRAYIALGSNMGDSPANIARALRLLEERCECRVVDTSFLYETPPMYVTDQPAFLNAACKVLTSLDPEPLLAKLKEVEILMGRVSTIRYGPRPIDLDILFYDELDYRSETLVVPHALMQEREFVLKPLYDAEIGDINDSIHPSHSIAKDLEHPKLFRTVGQLHSQLLKSTSDTYPPPTPLHKTLPLRNPNARTLWHWGARTIIMGILNVTPDSFSDGGQHLSPATAVDHAITMIEHGADIIDIGGESTRPGADHVTEQDELDRVIPVIRELRARGCTIPISIDTRRARVAELAVLAGADLVNDVSGGDHDPLMYATVARLNVPICLMHMRGSPQTMQNAENTTYPDNDVVPELNAHLARLVDRAVSAGVFRWNIIIDPGLGFAKTAEHSLSILRRLSEIVGHDAPLEGFPCLVGPSRKEFIGKVTGEMDASRRAFGTAAAVAAAVAGGADVLRVHDVKEMVDVVGVADAVWRKAGDGKEAVAVTVEKGEEK</sequence>
<comment type="cofactor">
    <cofactor evidence="4">
        <name>Mg(2+)</name>
        <dbReference type="ChEBI" id="CHEBI:18420"/>
    </cofactor>
</comment>
<evidence type="ECO:0000259" key="26">
    <source>
        <dbReference type="PROSITE" id="PS50972"/>
    </source>
</evidence>
<dbReference type="InterPro" id="IPR043133">
    <property type="entry name" value="GTP-CH-I_C/QueF"/>
</dbReference>
<evidence type="ECO:0000313" key="27">
    <source>
        <dbReference type="EMBL" id="RUP44534.1"/>
    </source>
</evidence>
<dbReference type="CDD" id="cd00739">
    <property type="entry name" value="DHPS"/>
    <property type="match status" value="1"/>
</dbReference>
<comment type="pathway">
    <text evidence="7">Cofactor biosynthesis; tetrahydrofolate biosynthesis; 2-amino-4-hydroxy-6-hydroxymethyl-7,8-dihydropteridine diphosphate from 7,8-dihydroneopterin triphosphate: step 4/4.</text>
</comment>
<dbReference type="EC" id="2.7.6.3" evidence="12"/>
<dbReference type="InterPro" id="IPR006157">
    <property type="entry name" value="FolB_dom"/>
</dbReference>
<dbReference type="GO" id="GO:0016301">
    <property type="term" value="F:kinase activity"/>
    <property type="evidence" value="ECO:0007669"/>
    <property type="project" value="UniProtKB-KW"/>
</dbReference>
<keyword evidence="15" id="KW-0547">Nucleotide-binding</keyword>
<dbReference type="Pfam" id="PF02152">
    <property type="entry name" value="FolB"/>
    <property type="match status" value="2"/>
</dbReference>
<dbReference type="InterPro" id="IPR011005">
    <property type="entry name" value="Dihydropteroate_synth-like_sf"/>
</dbReference>
<dbReference type="PANTHER" id="PTHR20941:SF1">
    <property type="entry name" value="FOLIC ACID SYNTHESIS PROTEIN FOL1"/>
    <property type="match status" value="1"/>
</dbReference>
<dbReference type="EC" id="4.1.2.25" evidence="11"/>
<dbReference type="Gene3D" id="3.20.20.20">
    <property type="entry name" value="Dihydropteroate synthase-like"/>
    <property type="match status" value="1"/>
</dbReference>
<dbReference type="NCBIfam" id="TIGR01496">
    <property type="entry name" value="DHPS"/>
    <property type="match status" value="1"/>
</dbReference>
<keyword evidence="28" id="KW-1185">Reference proteome</keyword>
<evidence type="ECO:0000256" key="24">
    <source>
        <dbReference type="ARBA" id="ARBA00068111"/>
    </source>
</evidence>
<dbReference type="NCBIfam" id="TIGR01498">
    <property type="entry name" value="folK"/>
    <property type="match status" value="1"/>
</dbReference>
<keyword evidence="14" id="KW-0479">Metal-binding</keyword>
<evidence type="ECO:0000256" key="17">
    <source>
        <dbReference type="ARBA" id="ARBA00022840"/>
    </source>
</evidence>
<evidence type="ECO:0000256" key="2">
    <source>
        <dbReference type="ARBA" id="ARBA00000198"/>
    </source>
</evidence>
<dbReference type="PROSITE" id="PS00794">
    <property type="entry name" value="HPPK"/>
    <property type="match status" value="1"/>
</dbReference>
<reference evidence="27 28" key="1">
    <citation type="journal article" date="2018" name="New Phytol.">
        <title>Phylogenomics of Endogonaceae and evolution of mycorrhizas within Mucoromycota.</title>
        <authorList>
            <person name="Chang Y."/>
            <person name="Desiro A."/>
            <person name="Na H."/>
            <person name="Sandor L."/>
            <person name="Lipzen A."/>
            <person name="Clum A."/>
            <person name="Barry K."/>
            <person name="Grigoriev I.V."/>
            <person name="Martin F.M."/>
            <person name="Stajich J.E."/>
            <person name="Smith M.E."/>
            <person name="Bonito G."/>
            <person name="Spatafora J.W."/>
        </authorList>
    </citation>
    <scope>NUCLEOTIDE SEQUENCE [LARGE SCALE GENOMIC DNA]</scope>
    <source>
        <strain evidence="27 28">GMNB39</strain>
    </source>
</reference>
<evidence type="ECO:0000256" key="15">
    <source>
        <dbReference type="ARBA" id="ARBA00022741"/>
    </source>
</evidence>
<dbReference type="InterPro" id="IPR045031">
    <property type="entry name" value="DHP_synth-like"/>
</dbReference>
<evidence type="ECO:0000256" key="16">
    <source>
        <dbReference type="ARBA" id="ARBA00022777"/>
    </source>
</evidence>
<dbReference type="OrthoDB" id="615426at2759"/>
<dbReference type="Pfam" id="PF00809">
    <property type="entry name" value="Pterin_bind"/>
    <property type="match status" value="1"/>
</dbReference>
<dbReference type="InterPro" id="IPR000550">
    <property type="entry name" value="Hppk"/>
</dbReference>
<keyword evidence="18" id="KW-0460">Magnesium</keyword>
<evidence type="ECO:0000256" key="3">
    <source>
        <dbReference type="ARBA" id="ARBA00001353"/>
    </source>
</evidence>
<proteinExistence type="inferred from homology"/>
<dbReference type="EMBL" id="RBNI01008767">
    <property type="protein sequence ID" value="RUP44534.1"/>
    <property type="molecule type" value="Genomic_DNA"/>
</dbReference>
<dbReference type="Gene3D" id="3.30.1130.10">
    <property type="match status" value="2"/>
</dbReference>
<keyword evidence="20" id="KW-0511">Multifunctional enzyme</keyword>
<dbReference type="SUPFAM" id="SSF55083">
    <property type="entry name" value="6-hydroxymethyl-7,8-dihydropterin pyrophosphokinase, HPPK"/>
    <property type="match status" value="1"/>
</dbReference>
<comment type="similarity">
    <text evidence="9">In the C-terminal section; belongs to the DHPS family.</text>
</comment>
<dbReference type="PANTHER" id="PTHR20941">
    <property type="entry name" value="FOLATE SYNTHESIS PROTEINS"/>
    <property type="match status" value="1"/>
</dbReference>
<evidence type="ECO:0000256" key="9">
    <source>
        <dbReference type="ARBA" id="ARBA00009951"/>
    </source>
</evidence>
<dbReference type="Pfam" id="PF01288">
    <property type="entry name" value="HPPK"/>
    <property type="match status" value="1"/>
</dbReference>
<evidence type="ECO:0000256" key="20">
    <source>
        <dbReference type="ARBA" id="ARBA00023268"/>
    </source>
</evidence>
<comment type="pathway">
    <text evidence="6">Cofactor biosynthesis; tetrahydrofolate biosynthesis; 2-amino-4-hydroxy-6-hydroxymethyl-7,8-dihydropteridine diphosphate from 7,8-dihydroneopterin triphosphate: step 3/4.</text>
</comment>
<dbReference type="UniPathway" id="UPA00077">
    <property type="reaction ID" value="UER00155"/>
</dbReference>
<comment type="pathway">
    <text evidence="5">Cofactor biosynthesis; tetrahydrofolate biosynthesis; 7,8-dihydrofolate from 2-amino-4-hydroxy-6-hydroxymethyl-7,8-dihydropteridine diphosphate and 4-aminobenzoate: step 1/2.</text>
</comment>
<evidence type="ECO:0000313" key="28">
    <source>
        <dbReference type="Proteomes" id="UP000268093"/>
    </source>
</evidence>
<evidence type="ECO:0000256" key="7">
    <source>
        <dbReference type="ARBA" id="ARBA00005051"/>
    </source>
</evidence>
<dbReference type="PROSITE" id="PS50972">
    <property type="entry name" value="PTERIN_BINDING"/>
    <property type="match status" value="1"/>
</dbReference>
<evidence type="ECO:0000256" key="14">
    <source>
        <dbReference type="ARBA" id="ARBA00022723"/>
    </source>
</evidence>
<dbReference type="GO" id="GO:0005740">
    <property type="term" value="C:mitochondrial envelope"/>
    <property type="evidence" value="ECO:0007669"/>
    <property type="project" value="TreeGrafter"/>
</dbReference>
<dbReference type="CDD" id="cd00483">
    <property type="entry name" value="HPPK"/>
    <property type="match status" value="1"/>
</dbReference>
<dbReference type="SMART" id="SM00905">
    <property type="entry name" value="FolB"/>
    <property type="match status" value="2"/>
</dbReference>
<accession>A0A433D124</accession>
<dbReference type="Gene3D" id="3.30.70.560">
    <property type="entry name" value="7,8-Dihydro-6-hydroxymethylpterin-pyrophosphokinase HPPK"/>
    <property type="match status" value="1"/>
</dbReference>
<evidence type="ECO:0000256" key="4">
    <source>
        <dbReference type="ARBA" id="ARBA00001946"/>
    </source>
</evidence>
<evidence type="ECO:0000256" key="22">
    <source>
        <dbReference type="ARBA" id="ARBA00061548"/>
    </source>
</evidence>
<dbReference type="PROSITE" id="PS00792">
    <property type="entry name" value="DHPS_1"/>
    <property type="match status" value="1"/>
</dbReference>
<evidence type="ECO:0000256" key="21">
    <source>
        <dbReference type="ARBA" id="ARBA00058009"/>
    </source>
</evidence>
<comment type="catalytic activity">
    <reaction evidence="3">
        <text>7,8-dihydroneopterin = 6-hydroxymethyl-7,8-dihydropterin + glycolaldehyde</text>
        <dbReference type="Rhea" id="RHEA:10540"/>
        <dbReference type="ChEBI" id="CHEBI:17001"/>
        <dbReference type="ChEBI" id="CHEBI:17071"/>
        <dbReference type="ChEBI" id="CHEBI:44841"/>
        <dbReference type="EC" id="4.1.2.25"/>
    </reaction>
</comment>
<evidence type="ECO:0000256" key="12">
    <source>
        <dbReference type="ARBA" id="ARBA00013253"/>
    </source>
</evidence>
<gene>
    <name evidence="27" type="ORF">BC936DRAFT_149320</name>
</gene>
<evidence type="ECO:0000256" key="1">
    <source>
        <dbReference type="ARBA" id="ARBA00000012"/>
    </source>
</evidence>
<dbReference type="EC" id="2.5.1.15" evidence="10"/>
<dbReference type="InterPro" id="IPR035907">
    <property type="entry name" value="Hppk_sf"/>
</dbReference>
<evidence type="ECO:0000256" key="23">
    <source>
        <dbReference type="ARBA" id="ARBA00067568"/>
    </source>
</evidence>
<feature type="region of interest" description="Disordered" evidence="25">
    <location>
        <begin position="133"/>
        <end position="166"/>
    </location>
</feature>
<dbReference type="SUPFAM" id="SSF51717">
    <property type="entry name" value="Dihydropteroate synthetase-like"/>
    <property type="match status" value="1"/>
</dbReference>
<dbReference type="FunFam" id="3.20.20.20:FF:000006">
    <property type="entry name" value="Dihydropteroate synthase"/>
    <property type="match status" value="1"/>
</dbReference>
<dbReference type="GO" id="GO:0046656">
    <property type="term" value="P:folic acid biosynthetic process"/>
    <property type="evidence" value="ECO:0007669"/>
    <property type="project" value="UniProtKB-KW"/>
</dbReference>
<comment type="catalytic activity">
    <reaction evidence="1">
        <text>(7,8-dihydropterin-6-yl)methyl diphosphate + 4-aminobenzoate = 7,8-dihydropteroate + diphosphate</text>
        <dbReference type="Rhea" id="RHEA:19949"/>
        <dbReference type="ChEBI" id="CHEBI:17836"/>
        <dbReference type="ChEBI" id="CHEBI:17839"/>
        <dbReference type="ChEBI" id="CHEBI:33019"/>
        <dbReference type="ChEBI" id="CHEBI:72950"/>
        <dbReference type="EC" id="2.5.1.15"/>
    </reaction>
</comment>
<evidence type="ECO:0000256" key="19">
    <source>
        <dbReference type="ARBA" id="ARBA00022909"/>
    </source>
</evidence>
<evidence type="ECO:0000256" key="10">
    <source>
        <dbReference type="ARBA" id="ARBA00012458"/>
    </source>
</evidence>
<dbReference type="PROSITE" id="PS00793">
    <property type="entry name" value="DHPS_2"/>
    <property type="match status" value="1"/>
</dbReference>
<keyword evidence="17" id="KW-0067">ATP-binding</keyword>